<dbReference type="PANTHER" id="PTHR10361:SF66">
    <property type="entry name" value="OS12G0170300 PROTEIN"/>
    <property type="match status" value="1"/>
</dbReference>
<proteinExistence type="predicted"/>
<dbReference type="Gene3D" id="1.20.1530.20">
    <property type="match status" value="1"/>
</dbReference>
<comment type="function">
    <text evidence="1">May function as sodium-coupled metabolite transporter across the chloroplast envelope.</text>
</comment>
<gene>
    <name evidence="4" type="primary">gb00411</name>
    <name evidence="4" type="ORF">PR202_gb00411</name>
</gene>
<keyword evidence="5" id="KW-1185">Reference proteome</keyword>
<comment type="subcellular location">
    <subcellularLocation>
        <location evidence="2">Plastid</location>
        <location evidence="2">Chloroplast envelope</location>
    </subcellularLocation>
</comment>
<name>A0AAV5DTL4_ELECO</name>
<dbReference type="EMBL" id="BQKI01000071">
    <property type="protein sequence ID" value="GJN13681.1"/>
    <property type="molecule type" value="Genomic_DNA"/>
</dbReference>
<keyword evidence="3" id="KW-0472">Membrane</keyword>
<evidence type="ECO:0000256" key="2">
    <source>
        <dbReference type="ARBA" id="ARBA00004119"/>
    </source>
</evidence>
<sequence length="131" mass="13956">MTLLANRYVAAAIGGLKERQRRAISIEVGMQNSSLAVVLASAHFSSSLVALPPALSAVIMNIMGSTLGLVWQYRVQWQWSRTCSRHVPLHQGSSGNDHQSFASTPHGDVLVGDAQGTMGADISILCSSLHT</sequence>
<dbReference type="Proteomes" id="UP001054889">
    <property type="component" value="Unassembled WGS sequence"/>
</dbReference>
<evidence type="ECO:0000256" key="3">
    <source>
        <dbReference type="SAM" id="Phobius"/>
    </source>
</evidence>
<dbReference type="InterPro" id="IPR004710">
    <property type="entry name" value="Bilac:Na_transpt"/>
</dbReference>
<protein>
    <submittedName>
        <fullName evidence="4">Uncharacterized protein</fullName>
    </submittedName>
</protein>
<evidence type="ECO:0000256" key="1">
    <source>
        <dbReference type="ARBA" id="ARBA00003198"/>
    </source>
</evidence>
<feature type="transmembrane region" description="Helical" evidence="3">
    <location>
        <begin position="50"/>
        <end position="71"/>
    </location>
</feature>
<keyword evidence="3" id="KW-1133">Transmembrane helix</keyword>
<organism evidence="4 5">
    <name type="scientific">Eleusine coracana subsp. coracana</name>
    <dbReference type="NCBI Taxonomy" id="191504"/>
    <lineage>
        <taxon>Eukaryota</taxon>
        <taxon>Viridiplantae</taxon>
        <taxon>Streptophyta</taxon>
        <taxon>Embryophyta</taxon>
        <taxon>Tracheophyta</taxon>
        <taxon>Spermatophyta</taxon>
        <taxon>Magnoliopsida</taxon>
        <taxon>Liliopsida</taxon>
        <taxon>Poales</taxon>
        <taxon>Poaceae</taxon>
        <taxon>PACMAD clade</taxon>
        <taxon>Chloridoideae</taxon>
        <taxon>Cynodonteae</taxon>
        <taxon>Eleusininae</taxon>
        <taxon>Eleusine</taxon>
    </lineage>
</organism>
<comment type="caution">
    <text evidence="4">The sequence shown here is derived from an EMBL/GenBank/DDBJ whole genome shotgun (WGS) entry which is preliminary data.</text>
</comment>
<evidence type="ECO:0000313" key="5">
    <source>
        <dbReference type="Proteomes" id="UP001054889"/>
    </source>
</evidence>
<dbReference type="GO" id="GO:0016020">
    <property type="term" value="C:membrane"/>
    <property type="evidence" value="ECO:0007669"/>
    <property type="project" value="UniProtKB-SubCell"/>
</dbReference>
<keyword evidence="3" id="KW-0812">Transmembrane</keyword>
<accession>A0AAV5DTL4</accession>
<dbReference type="AlphaFoldDB" id="A0AAV5DTL4"/>
<dbReference type="InterPro" id="IPR038770">
    <property type="entry name" value="Na+/solute_symporter_sf"/>
</dbReference>
<reference evidence="4" key="1">
    <citation type="journal article" date="2018" name="DNA Res.">
        <title>Multiple hybrid de novo genome assembly of finger millet, an orphan allotetraploid crop.</title>
        <authorList>
            <person name="Hatakeyama M."/>
            <person name="Aluri S."/>
            <person name="Balachadran M.T."/>
            <person name="Sivarajan S.R."/>
            <person name="Patrignani A."/>
            <person name="Gruter S."/>
            <person name="Poveda L."/>
            <person name="Shimizu-Inatsugi R."/>
            <person name="Baeten J."/>
            <person name="Francoijs K.J."/>
            <person name="Nataraja K.N."/>
            <person name="Reddy Y.A.N."/>
            <person name="Phadnis S."/>
            <person name="Ravikumar R.L."/>
            <person name="Schlapbach R."/>
            <person name="Sreeman S.M."/>
            <person name="Shimizu K.K."/>
        </authorList>
    </citation>
    <scope>NUCLEOTIDE SEQUENCE</scope>
</reference>
<dbReference type="GO" id="GO:0009941">
    <property type="term" value="C:chloroplast envelope"/>
    <property type="evidence" value="ECO:0007669"/>
    <property type="project" value="UniProtKB-SubCell"/>
</dbReference>
<evidence type="ECO:0000313" key="4">
    <source>
        <dbReference type="EMBL" id="GJN13681.1"/>
    </source>
</evidence>
<reference evidence="4" key="2">
    <citation type="submission" date="2021-12" db="EMBL/GenBank/DDBJ databases">
        <title>Resequencing data analysis of finger millet.</title>
        <authorList>
            <person name="Hatakeyama M."/>
            <person name="Aluri S."/>
            <person name="Balachadran M.T."/>
            <person name="Sivarajan S.R."/>
            <person name="Poveda L."/>
            <person name="Shimizu-Inatsugi R."/>
            <person name="Schlapbach R."/>
            <person name="Sreeman S.M."/>
            <person name="Shimizu K.K."/>
        </authorList>
    </citation>
    <scope>NUCLEOTIDE SEQUENCE</scope>
</reference>
<dbReference type="PANTHER" id="PTHR10361">
    <property type="entry name" value="SODIUM-BILE ACID COTRANSPORTER"/>
    <property type="match status" value="1"/>
</dbReference>